<dbReference type="Gene3D" id="2.40.160.20">
    <property type="match status" value="1"/>
</dbReference>
<dbReference type="Proteomes" id="UP000714380">
    <property type="component" value="Unassembled WGS sequence"/>
</dbReference>
<keyword evidence="1 2" id="KW-0732">Signal</keyword>
<evidence type="ECO:0000259" key="3">
    <source>
        <dbReference type="Pfam" id="PF13505"/>
    </source>
</evidence>
<reference evidence="4 5" key="1">
    <citation type="submission" date="2020-12" db="EMBL/GenBank/DDBJ databases">
        <title>Novel Thalassolituus-related marine hydrocarbonoclastic bacteria mediated algae-derived hydrocarbons mineralization in twilight zone of the northern South China Sea.</title>
        <authorList>
            <person name="Dong C."/>
        </authorList>
    </citation>
    <scope>NUCLEOTIDE SEQUENCE [LARGE SCALE GENOMIC DNA]</scope>
    <source>
        <strain evidence="4 5">IMCC1826</strain>
    </source>
</reference>
<accession>A0ABS7ZL48</accession>
<feature type="signal peptide" evidence="2">
    <location>
        <begin position="1"/>
        <end position="28"/>
    </location>
</feature>
<dbReference type="SUPFAM" id="SSF56925">
    <property type="entry name" value="OMPA-like"/>
    <property type="match status" value="1"/>
</dbReference>
<dbReference type="InterPro" id="IPR011250">
    <property type="entry name" value="OMP/PagP_B-barrel"/>
</dbReference>
<feature type="domain" description="Outer membrane protein beta-barrel" evidence="3">
    <location>
        <begin position="123"/>
        <end position="275"/>
    </location>
</feature>
<sequence length="275" mass="29270">MQLMTALRNPLKIAVATALLGVSSLASAERIDETPSAGAMVADAVVARPLYFVLSQAGALVYGATLPFTLLGGNADEAAEALVVTPLQAAFVRCLGCGKIENEVGNLREGDGKDIRNFVMLSGGVANLDAGDESGTGPDYGVYLGTHFELSDESRFDVMIGGRYLGDIELDDLTPTTTTTAKSYQIVSRFGREIFGGMDLMFKLGLHHWTAETDVDGGATTNSSGNDFLWGVGVDGDLGDSFRVGLEYTSYKLEDTDKNFDVSLDALDLNISYMF</sequence>
<dbReference type="InterPro" id="IPR027385">
    <property type="entry name" value="Beta-barrel_OMP"/>
</dbReference>
<dbReference type="RefSeq" id="WP_225671423.1">
    <property type="nucleotide sequence ID" value="NZ_JAEDAH010000009.1"/>
</dbReference>
<comment type="caution">
    <text evidence="4">The sequence shown here is derived from an EMBL/GenBank/DDBJ whole genome shotgun (WGS) entry which is preliminary data.</text>
</comment>
<keyword evidence="5" id="KW-1185">Reference proteome</keyword>
<feature type="chain" id="PRO_5045286096" evidence="2">
    <location>
        <begin position="29"/>
        <end position="275"/>
    </location>
</feature>
<gene>
    <name evidence="4" type="ORF">I9W95_02290</name>
</gene>
<dbReference type="EMBL" id="JAEDAH010000009">
    <property type="protein sequence ID" value="MCA6062428.1"/>
    <property type="molecule type" value="Genomic_DNA"/>
</dbReference>
<protein>
    <submittedName>
        <fullName evidence="4">Outer membrane beta-barrel protein</fullName>
    </submittedName>
</protein>
<evidence type="ECO:0000313" key="5">
    <source>
        <dbReference type="Proteomes" id="UP000714380"/>
    </source>
</evidence>
<dbReference type="Pfam" id="PF13505">
    <property type="entry name" value="OMP_b-brl"/>
    <property type="match status" value="1"/>
</dbReference>
<evidence type="ECO:0000256" key="1">
    <source>
        <dbReference type="ARBA" id="ARBA00022729"/>
    </source>
</evidence>
<organism evidence="4 5">
    <name type="scientific">Thalassolituus marinus</name>
    <dbReference type="NCBI Taxonomy" id="671053"/>
    <lineage>
        <taxon>Bacteria</taxon>
        <taxon>Pseudomonadati</taxon>
        <taxon>Pseudomonadota</taxon>
        <taxon>Gammaproteobacteria</taxon>
        <taxon>Oceanospirillales</taxon>
        <taxon>Oceanospirillaceae</taxon>
        <taxon>Thalassolituus</taxon>
    </lineage>
</organism>
<proteinExistence type="predicted"/>
<evidence type="ECO:0000256" key="2">
    <source>
        <dbReference type="SAM" id="SignalP"/>
    </source>
</evidence>
<evidence type="ECO:0000313" key="4">
    <source>
        <dbReference type="EMBL" id="MCA6062428.1"/>
    </source>
</evidence>
<name>A0ABS7ZL48_9GAMM</name>